<dbReference type="SMART" id="SM00729">
    <property type="entry name" value="Elp3"/>
    <property type="match status" value="1"/>
</dbReference>
<dbReference type="InterPro" id="IPR058240">
    <property type="entry name" value="rSAM_sf"/>
</dbReference>
<keyword evidence="2" id="KW-0949">S-adenosyl-L-methionine</keyword>
<reference evidence="7 8" key="1">
    <citation type="submission" date="2015-09" db="EMBL/GenBank/DDBJ databases">
        <authorList>
            <consortium name="Pathogen Informatics"/>
        </authorList>
    </citation>
    <scope>NUCLEOTIDE SEQUENCE [LARGE SCALE GENOMIC DNA]</scope>
    <source>
        <strain evidence="7 8">2789STDY5834858</strain>
    </source>
</reference>
<comment type="cofactor">
    <cofactor evidence="1">
        <name>[4Fe-4S] cluster</name>
        <dbReference type="ChEBI" id="CHEBI:49883"/>
    </cofactor>
</comment>
<dbReference type="InterPro" id="IPR013785">
    <property type="entry name" value="Aldolase_TIM"/>
</dbReference>
<dbReference type="RefSeq" id="WP_055257438.1">
    <property type="nucleotide sequence ID" value="NZ_CABIXL010000002.1"/>
</dbReference>
<proteinExistence type="predicted"/>
<evidence type="ECO:0000313" key="7">
    <source>
        <dbReference type="EMBL" id="CUN58398.1"/>
    </source>
</evidence>
<dbReference type="PANTHER" id="PTHR43409">
    <property type="entry name" value="ANAEROBIC MAGNESIUM-PROTOPORPHYRIN IX MONOMETHYL ESTER CYCLASE-RELATED"/>
    <property type="match status" value="1"/>
</dbReference>
<evidence type="ECO:0000256" key="4">
    <source>
        <dbReference type="ARBA" id="ARBA00023004"/>
    </source>
</evidence>
<gene>
    <name evidence="7" type="ORF">ERS852473_00547</name>
</gene>
<evidence type="ECO:0000259" key="6">
    <source>
        <dbReference type="PROSITE" id="PS51918"/>
    </source>
</evidence>
<dbReference type="SFLD" id="SFLDS00029">
    <property type="entry name" value="Radical_SAM"/>
    <property type="match status" value="1"/>
</dbReference>
<dbReference type="InterPro" id="IPR007197">
    <property type="entry name" value="rSAM"/>
</dbReference>
<dbReference type="PANTHER" id="PTHR43409:SF4">
    <property type="entry name" value="RADICAL SAM SUPERFAMILY PROTEIN"/>
    <property type="match status" value="1"/>
</dbReference>
<sequence length="294" mass="33078">MHYEGPIYRPPVEADTLLLQVTVGCAHNKCSYCAMYKDVCFKMEQLEQIEEDLKEAKSIYGSIDRIFLVNGDAFVLKADYLKAIALKIKEYFPQCKTITMYASIQNIKAKTDEELKELRGLGINDLYVGIESGVEEVVSHINKGHSVEEAKKQLARLNKFNITHMALLMLGVAGKGNGERNAKQTAKFLNETKPGLIWVGTLGVFEGTKMHEEVKEGTFIEASEMENLMELKTLINDIELENVPFYCVHTTNVIPVLGMLPRDKEKMLEKINSGIKSLGEEALSKTFKRTSEMS</sequence>
<dbReference type="InterPro" id="IPR051198">
    <property type="entry name" value="BchE-like"/>
</dbReference>
<dbReference type="PROSITE" id="PS51918">
    <property type="entry name" value="RADICAL_SAM"/>
    <property type="match status" value="1"/>
</dbReference>
<dbReference type="SUPFAM" id="SSF102114">
    <property type="entry name" value="Radical SAM enzymes"/>
    <property type="match status" value="1"/>
</dbReference>
<keyword evidence="5" id="KW-0411">Iron-sulfur</keyword>
<evidence type="ECO:0000256" key="3">
    <source>
        <dbReference type="ARBA" id="ARBA00022723"/>
    </source>
</evidence>
<evidence type="ECO:0000256" key="2">
    <source>
        <dbReference type="ARBA" id="ARBA00022691"/>
    </source>
</evidence>
<dbReference type="EMBL" id="CYZR01000002">
    <property type="protein sequence ID" value="CUN58398.1"/>
    <property type="molecule type" value="Genomic_DNA"/>
</dbReference>
<dbReference type="Gene3D" id="3.20.20.70">
    <property type="entry name" value="Aldolase class I"/>
    <property type="match status" value="1"/>
</dbReference>
<accession>A0ABM9UN29</accession>
<feature type="domain" description="Radical SAM core" evidence="6">
    <location>
        <begin position="9"/>
        <end position="241"/>
    </location>
</feature>
<organism evidence="7 8">
    <name type="scientific">Sarcina ventriculi</name>
    <name type="common">Clostridium ventriculi</name>
    <dbReference type="NCBI Taxonomy" id="1267"/>
    <lineage>
        <taxon>Bacteria</taxon>
        <taxon>Bacillati</taxon>
        <taxon>Bacillota</taxon>
        <taxon>Clostridia</taxon>
        <taxon>Eubacteriales</taxon>
        <taxon>Clostridiaceae</taxon>
        <taxon>Sarcina</taxon>
    </lineage>
</organism>
<evidence type="ECO:0000256" key="1">
    <source>
        <dbReference type="ARBA" id="ARBA00001966"/>
    </source>
</evidence>
<dbReference type="SFLD" id="SFLDG01095">
    <property type="entry name" value="Uncharacterised_Radical_SAM_Su"/>
    <property type="match status" value="1"/>
</dbReference>
<dbReference type="SFLD" id="SFLDG01082">
    <property type="entry name" value="B12-binding_domain_containing"/>
    <property type="match status" value="1"/>
</dbReference>
<evidence type="ECO:0000313" key="8">
    <source>
        <dbReference type="Proteomes" id="UP000095488"/>
    </source>
</evidence>
<comment type="caution">
    <text evidence="7">The sequence shown here is derived from an EMBL/GenBank/DDBJ whole genome shotgun (WGS) entry which is preliminary data.</text>
</comment>
<evidence type="ECO:0000256" key="5">
    <source>
        <dbReference type="ARBA" id="ARBA00023014"/>
    </source>
</evidence>
<dbReference type="InterPro" id="IPR006638">
    <property type="entry name" value="Elp3/MiaA/NifB-like_rSAM"/>
</dbReference>
<dbReference type="Proteomes" id="UP000095488">
    <property type="component" value="Unassembled WGS sequence"/>
</dbReference>
<name>A0ABM9UN29_SARVE</name>
<dbReference type="Pfam" id="PF04055">
    <property type="entry name" value="Radical_SAM"/>
    <property type="match status" value="1"/>
</dbReference>
<keyword evidence="3" id="KW-0479">Metal-binding</keyword>
<dbReference type="CDD" id="cd01335">
    <property type="entry name" value="Radical_SAM"/>
    <property type="match status" value="1"/>
</dbReference>
<keyword evidence="4" id="KW-0408">Iron</keyword>
<keyword evidence="8" id="KW-1185">Reference proteome</keyword>
<protein>
    <submittedName>
        <fullName evidence="7">Coproporphyrinogen III oxidase</fullName>
    </submittedName>
</protein>